<sequence length="95" mass="11091">MSKCKYKNMNYTTLETIKKAGRSRIILRIIYTEKDGVNEGWRHIEPYSLSGDGNNYALFAWDIEKGGIRRFTLSRIDDVELTAKTFIPRYPVEIL</sequence>
<proteinExistence type="predicted"/>
<name>A0A2M6WK47_9BACT</name>
<protein>
    <recommendedName>
        <fullName evidence="1">WYL domain-containing protein</fullName>
    </recommendedName>
</protein>
<evidence type="ECO:0000259" key="1">
    <source>
        <dbReference type="Pfam" id="PF13280"/>
    </source>
</evidence>
<dbReference type="InterPro" id="IPR026881">
    <property type="entry name" value="WYL_dom"/>
</dbReference>
<evidence type="ECO:0000313" key="2">
    <source>
        <dbReference type="EMBL" id="PIT93133.1"/>
    </source>
</evidence>
<dbReference type="EMBL" id="PFAY01000011">
    <property type="protein sequence ID" value="PIT93133.1"/>
    <property type="molecule type" value="Genomic_DNA"/>
</dbReference>
<dbReference type="AlphaFoldDB" id="A0A2M6WK47"/>
<accession>A0A2M6WK47</accession>
<feature type="domain" description="WYL" evidence="1">
    <location>
        <begin position="13"/>
        <end position="81"/>
    </location>
</feature>
<evidence type="ECO:0000313" key="3">
    <source>
        <dbReference type="Proteomes" id="UP000229112"/>
    </source>
</evidence>
<gene>
    <name evidence="2" type="ORF">COU06_01450</name>
</gene>
<comment type="caution">
    <text evidence="2">The sequence shown here is derived from an EMBL/GenBank/DDBJ whole genome shotgun (WGS) entry which is preliminary data.</text>
</comment>
<reference evidence="3" key="1">
    <citation type="submission" date="2017-09" db="EMBL/GenBank/DDBJ databases">
        <title>Depth-based differentiation of microbial function through sediment-hosted aquifers and enrichment of novel symbionts in the deep terrestrial subsurface.</title>
        <authorList>
            <person name="Probst A.J."/>
            <person name="Ladd B."/>
            <person name="Jarett J.K."/>
            <person name="Geller-Mcgrath D.E."/>
            <person name="Sieber C.M.K."/>
            <person name="Emerson J.B."/>
            <person name="Anantharaman K."/>
            <person name="Thomas B.C."/>
            <person name="Malmstrom R."/>
            <person name="Stieglmeier M."/>
            <person name="Klingl A."/>
            <person name="Woyke T."/>
            <person name="Ryan C.M."/>
            <person name="Banfield J.F."/>
        </authorList>
    </citation>
    <scope>NUCLEOTIDE SEQUENCE [LARGE SCALE GENOMIC DNA]</scope>
</reference>
<dbReference type="Proteomes" id="UP000229112">
    <property type="component" value="Unassembled WGS sequence"/>
</dbReference>
<dbReference type="PROSITE" id="PS52050">
    <property type="entry name" value="WYL"/>
    <property type="match status" value="1"/>
</dbReference>
<organism evidence="2 3">
    <name type="scientific">Candidatus Harrisonbacteria bacterium CG10_big_fil_rev_8_21_14_0_10_38_8</name>
    <dbReference type="NCBI Taxonomy" id="1974582"/>
    <lineage>
        <taxon>Bacteria</taxon>
        <taxon>Candidatus Harrisoniibacteriota</taxon>
    </lineage>
</organism>
<dbReference type="Pfam" id="PF13280">
    <property type="entry name" value="WYL"/>
    <property type="match status" value="1"/>
</dbReference>